<dbReference type="Proteomes" id="UP001059663">
    <property type="component" value="Chromosome"/>
</dbReference>
<dbReference type="EMBL" id="CP087977">
    <property type="protein sequence ID" value="UUZ45290.1"/>
    <property type="molecule type" value="Genomic_DNA"/>
</dbReference>
<protein>
    <submittedName>
        <fullName evidence="1">Uncharacterized protein</fullName>
    </submittedName>
</protein>
<proteinExistence type="predicted"/>
<reference evidence="1" key="1">
    <citation type="submission" date="2021-11" db="EMBL/GenBank/DDBJ databases">
        <title>Study of the species diversity of bacterial strains isolated from a unique natural object - Shulgan-Tash cave (Bashkiria).</title>
        <authorList>
            <person name="Sazanova A.L."/>
            <person name="Chirak E.R."/>
            <person name="Safronova V.I."/>
        </authorList>
    </citation>
    <scope>NUCLEOTIDE SEQUENCE</scope>
    <source>
        <strain evidence="1">P1</strain>
    </source>
</reference>
<organism evidence="1 2">
    <name type="scientific">Janibacter limosus</name>
    <dbReference type="NCBI Taxonomy" id="53458"/>
    <lineage>
        <taxon>Bacteria</taxon>
        <taxon>Bacillati</taxon>
        <taxon>Actinomycetota</taxon>
        <taxon>Actinomycetes</taxon>
        <taxon>Micrococcales</taxon>
        <taxon>Intrasporangiaceae</taxon>
        <taxon>Janibacter</taxon>
    </lineage>
</organism>
<sequence length="100" mass="9970">MLGLGWSCTLIAGSTLLTAAIPLRQRPAAQGLADVAMGPAGGGGGALAGLIVGWWGYLGPGPARRRHGPARRAAGPAREAPRLLALPGEHPVDHPCPGVG</sequence>
<accession>A0AC61U5H4</accession>
<evidence type="ECO:0000313" key="1">
    <source>
        <dbReference type="EMBL" id="UUZ45290.1"/>
    </source>
</evidence>
<evidence type="ECO:0000313" key="2">
    <source>
        <dbReference type="Proteomes" id="UP001059663"/>
    </source>
</evidence>
<gene>
    <name evidence="1" type="ORF">LP422_03395</name>
</gene>
<name>A0AC61U5H4_9MICO</name>